<dbReference type="CDD" id="cd05827">
    <property type="entry name" value="Sortase_C"/>
    <property type="match status" value="1"/>
</dbReference>
<keyword evidence="3" id="KW-0472">Membrane</keyword>
<keyword evidence="5" id="KW-1185">Reference proteome</keyword>
<feature type="transmembrane region" description="Helical" evidence="3">
    <location>
        <begin position="238"/>
        <end position="257"/>
    </location>
</feature>
<evidence type="ECO:0000256" key="3">
    <source>
        <dbReference type="SAM" id="Phobius"/>
    </source>
</evidence>
<evidence type="ECO:0000313" key="4">
    <source>
        <dbReference type="EMBL" id="AZN31096.1"/>
    </source>
</evidence>
<dbReference type="InterPro" id="IPR023365">
    <property type="entry name" value="Sortase_dom-sf"/>
</dbReference>
<dbReference type="KEGG" id="fsl:EJO69_07105"/>
<dbReference type="Proteomes" id="UP000270021">
    <property type="component" value="Chromosome"/>
</dbReference>
<accession>A0A3Q8WV70</accession>
<feature type="active site" description="Proton donor/acceptor" evidence="2">
    <location>
        <position position="141"/>
    </location>
</feature>
<evidence type="ECO:0000256" key="1">
    <source>
        <dbReference type="ARBA" id="ARBA00022801"/>
    </source>
</evidence>
<feature type="active site" description="Acyl-thioester intermediate" evidence="2">
    <location>
        <position position="203"/>
    </location>
</feature>
<keyword evidence="3" id="KW-0812">Transmembrane</keyword>
<dbReference type="NCBIfam" id="NF033745">
    <property type="entry name" value="class_C_sortase"/>
    <property type="match status" value="1"/>
</dbReference>
<dbReference type="GO" id="GO:0016787">
    <property type="term" value="F:hydrolase activity"/>
    <property type="evidence" value="ECO:0007669"/>
    <property type="project" value="UniProtKB-KW"/>
</dbReference>
<dbReference type="EMBL" id="CP034438">
    <property type="protein sequence ID" value="AZN31096.1"/>
    <property type="molecule type" value="Genomic_DNA"/>
</dbReference>
<evidence type="ECO:0000256" key="2">
    <source>
        <dbReference type="PIRSR" id="PIRSR605754-1"/>
    </source>
</evidence>
<gene>
    <name evidence="4" type="ORF">EJO69_07105</name>
</gene>
<dbReference type="InterPro" id="IPR042002">
    <property type="entry name" value="Sortase_C"/>
</dbReference>
<reference evidence="4 5" key="1">
    <citation type="submission" date="2018-12" db="EMBL/GenBank/DDBJ databases">
        <title>Complete genome sequence of Flaviflexus salsibiostraticola KCTC 33148.</title>
        <authorList>
            <person name="Bae J.-W."/>
        </authorList>
    </citation>
    <scope>NUCLEOTIDE SEQUENCE [LARGE SCALE GENOMIC DNA]</scope>
    <source>
        <strain evidence="4 5">KCTC 33148</strain>
    </source>
</reference>
<keyword evidence="3" id="KW-1133">Transmembrane helix</keyword>
<dbReference type="Pfam" id="PF04203">
    <property type="entry name" value="Sortase"/>
    <property type="match status" value="1"/>
</dbReference>
<sequence length="279" mass="29673">MIGIGLLLYPQAADWFSARAHESVIAGYVSQVQSAPSAERQRVLDAAYAYNEQLSPGPLTDPYVSELEDSIIGSELYAAYEEMLRVSGTDAIGTLSYPGVGISLPIYHGTSGTVISSGVGHLYGASLPVGGPGTRSVLTAHSGLVRAKLFSPLHEAGVGDIFWISVLGEEHHYRVEAIEIVDAEETESLAIVEGEDWVTLFTCTPIGVNSHRLLVHAQRTDAAAESIEDLGVGVGAGFPWWAMWFAAGSLAAGLILFRPRGRAAVRVDADRSRRASHSG</sequence>
<proteinExistence type="predicted"/>
<keyword evidence="1" id="KW-0378">Hydrolase</keyword>
<dbReference type="SUPFAM" id="SSF63817">
    <property type="entry name" value="Sortase"/>
    <property type="match status" value="1"/>
</dbReference>
<name>A0A3Q8WV70_9ACTO</name>
<evidence type="ECO:0000313" key="5">
    <source>
        <dbReference type="Proteomes" id="UP000270021"/>
    </source>
</evidence>
<dbReference type="Gene3D" id="2.40.260.10">
    <property type="entry name" value="Sortase"/>
    <property type="match status" value="1"/>
</dbReference>
<dbReference type="OrthoDB" id="5242161at2"/>
<dbReference type="AlphaFoldDB" id="A0A3Q8WV70"/>
<dbReference type="NCBIfam" id="TIGR01076">
    <property type="entry name" value="sortase_fam"/>
    <property type="match status" value="1"/>
</dbReference>
<protein>
    <submittedName>
        <fullName evidence="4">Class C sortase</fullName>
    </submittedName>
</protein>
<dbReference type="InterPro" id="IPR005754">
    <property type="entry name" value="Sortase"/>
</dbReference>
<organism evidence="4 5">
    <name type="scientific">Flaviflexus salsibiostraticola</name>
    <dbReference type="NCBI Taxonomy" id="1282737"/>
    <lineage>
        <taxon>Bacteria</taxon>
        <taxon>Bacillati</taxon>
        <taxon>Actinomycetota</taxon>
        <taxon>Actinomycetes</taxon>
        <taxon>Actinomycetales</taxon>
        <taxon>Actinomycetaceae</taxon>
        <taxon>Flaviflexus</taxon>
    </lineage>
</organism>